<feature type="signal peptide" evidence="1">
    <location>
        <begin position="1"/>
        <end position="33"/>
    </location>
</feature>
<dbReference type="Proteomes" id="UP000075604">
    <property type="component" value="Unassembled WGS sequence"/>
</dbReference>
<accession>A0A150PU75</accession>
<organism evidence="2 3">
    <name type="scientific">Sorangium cellulosum</name>
    <name type="common">Polyangium cellulosum</name>
    <dbReference type="NCBI Taxonomy" id="56"/>
    <lineage>
        <taxon>Bacteria</taxon>
        <taxon>Pseudomonadati</taxon>
        <taxon>Myxococcota</taxon>
        <taxon>Polyangia</taxon>
        <taxon>Polyangiales</taxon>
        <taxon>Polyangiaceae</taxon>
        <taxon>Sorangium</taxon>
    </lineage>
</organism>
<protein>
    <recommendedName>
        <fullName evidence="4">Secreted protein</fullName>
    </recommendedName>
</protein>
<feature type="chain" id="PRO_5007566194" description="Secreted protein" evidence="1">
    <location>
        <begin position="34"/>
        <end position="115"/>
    </location>
</feature>
<gene>
    <name evidence="2" type="ORF">BE04_06300</name>
</gene>
<keyword evidence="1" id="KW-0732">Signal</keyword>
<sequence>MTLRGFRSRWMTPRSCAAASAAAICRASSAARAAGTGPFLMMRSSVVPRTCSSTRNREPSGSVPKSVADAMFGCWMCAPAIASRSKRAVSSGEPCAAGRRIFTASHLRRSRCSAL</sequence>
<evidence type="ECO:0008006" key="4">
    <source>
        <dbReference type="Google" id="ProtNLM"/>
    </source>
</evidence>
<comment type="caution">
    <text evidence="2">The sequence shown here is derived from an EMBL/GenBank/DDBJ whole genome shotgun (WGS) entry which is preliminary data.</text>
</comment>
<evidence type="ECO:0000313" key="2">
    <source>
        <dbReference type="EMBL" id="KYF58988.1"/>
    </source>
</evidence>
<evidence type="ECO:0000313" key="3">
    <source>
        <dbReference type="Proteomes" id="UP000075604"/>
    </source>
</evidence>
<evidence type="ECO:0000256" key="1">
    <source>
        <dbReference type="SAM" id="SignalP"/>
    </source>
</evidence>
<reference evidence="2 3" key="1">
    <citation type="submission" date="2014-02" db="EMBL/GenBank/DDBJ databases">
        <title>The small core and large imbalanced accessory genome model reveals a collaborative survival strategy of Sorangium cellulosum strains in nature.</title>
        <authorList>
            <person name="Han K."/>
            <person name="Peng R."/>
            <person name="Blom J."/>
            <person name="Li Y.-Z."/>
        </authorList>
    </citation>
    <scope>NUCLEOTIDE SEQUENCE [LARGE SCALE GENOMIC DNA]</scope>
    <source>
        <strain evidence="2 3">So0157-18</strain>
    </source>
</reference>
<proteinExistence type="predicted"/>
<dbReference type="AntiFam" id="ANF00109">
    <property type="entry name" value="Shadow ORF (opposite afsK)"/>
</dbReference>
<dbReference type="AlphaFoldDB" id="A0A150PU75"/>
<name>A0A150PU75_SORCE</name>
<dbReference type="EMBL" id="JELX01001444">
    <property type="protein sequence ID" value="KYF58988.1"/>
    <property type="molecule type" value="Genomic_DNA"/>
</dbReference>